<evidence type="ECO:0000256" key="3">
    <source>
        <dbReference type="ARBA" id="ARBA00023027"/>
    </source>
</evidence>
<keyword evidence="2" id="KW-0028">Amino-acid biosynthesis</keyword>
<dbReference type="Pfam" id="PF01761">
    <property type="entry name" value="DHQ_synthase"/>
    <property type="match status" value="1"/>
</dbReference>
<evidence type="ECO:0000259" key="7">
    <source>
        <dbReference type="Pfam" id="PF24621"/>
    </source>
</evidence>
<dbReference type="Pfam" id="PF24621">
    <property type="entry name" value="DHQS_C"/>
    <property type="match status" value="1"/>
</dbReference>
<dbReference type="Gene3D" id="1.20.1090.10">
    <property type="entry name" value="Dehydroquinate synthase-like - alpha domain"/>
    <property type="match status" value="1"/>
</dbReference>
<name>A0AAE2VBF6_9BACT</name>
<comment type="caution">
    <text evidence="8">The sequence shown here is derived from an EMBL/GenBank/DDBJ whole genome shotgun (WGS) entry which is preliminary data.</text>
</comment>
<keyword evidence="5 8" id="KW-0456">Lyase</keyword>
<dbReference type="Proteomes" id="UP000634206">
    <property type="component" value="Unassembled WGS sequence"/>
</dbReference>
<evidence type="ECO:0000256" key="4">
    <source>
        <dbReference type="ARBA" id="ARBA00023141"/>
    </source>
</evidence>
<dbReference type="AlphaFoldDB" id="A0AAE2VBF6"/>
<dbReference type="PANTHER" id="PTHR43622">
    <property type="entry name" value="3-DEHYDROQUINATE SYNTHASE"/>
    <property type="match status" value="1"/>
</dbReference>
<feature type="domain" description="3-dehydroquinate synthase N-terminal" evidence="6">
    <location>
        <begin position="80"/>
        <end position="189"/>
    </location>
</feature>
<gene>
    <name evidence="8" type="ORF">JIN83_05940</name>
</gene>
<reference evidence="8" key="1">
    <citation type="submission" date="2021-01" db="EMBL/GenBank/DDBJ databases">
        <title>Modified the classification status of verrucomicrobia.</title>
        <authorList>
            <person name="Feng X."/>
        </authorList>
    </citation>
    <scope>NUCLEOTIDE SEQUENCE</scope>
    <source>
        <strain evidence="8">5K15</strain>
    </source>
</reference>
<evidence type="ECO:0000256" key="5">
    <source>
        <dbReference type="ARBA" id="ARBA00023239"/>
    </source>
</evidence>
<evidence type="ECO:0000259" key="6">
    <source>
        <dbReference type="Pfam" id="PF01761"/>
    </source>
</evidence>
<dbReference type="InterPro" id="IPR030960">
    <property type="entry name" value="DHQS/DOIS_N"/>
</dbReference>
<dbReference type="InterPro" id="IPR056179">
    <property type="entry name" value="DHQS_C"/>
</dbReference>
<keyword evidence="3" id="KW-0520">NAD</keyword>
<dbReference type="EMBL" id="JAENIG010000003">
    <property type="protein sequence ID" value="MBK1854490.1"/>
    <property type="molecule type" value="Genomic_DNA"/>
</dbReference>
<dbReference type="RefSeq" id="WP_309489097.1">
    <property type="nucleotide sequence ID" value="NZ_JAENIG010000003.1"/>
</dbReference>
<feature type="domain" description="3-dehydroquinate synthase C-terminal" evidence="7">
    <location>
        <begin position="192"/>
        <end position="321"/>
    </location>
</feature>
<evidence type="ECO:0000256" key="2">
    <source>
        <dbReference type="ARBA" id="ARBA00022605"/>
    </source>
</evidence>
<keyword evidence="9" id="KW-1185">Reference proteome</keyword>
<dbReference type="NCBIfam" id="NF004852">
    <property type="entry name" value="PRK06203.1"/>
    <property type="match status" value="1"/>
</dbReference>
<dbReference type="Gene3D" id="3.40.50.1970">
    <property type="match status" value="1"/>
</dbReference>
<dbReference type="InterPro" id="IPR050071">
    <property type="entry name" value="Dehydroquinate_synthase"/>
</dbReference>
<dbReference type="GO" id="GO:0008652">
    <property type="term" value="P:amino acid biosynthetic process"/>
    <property type="evidence" value="ECO:0007669"/>
    <property type="project" value="UniProtKB-KW"/>
</dbReference>
<dbReference type="PANTHER" id="PTHR43622:SF7">
    <property type="entry name" value="3-DEHYDROQUINATE SYNTHASE, CHLOROPLASTIC"/>
    <property type="match status" value="1"/>
</dbReference>
<proteinExistence type="predicted"/>
<dbReference type="GO" id="GO:0003856">
    <property type="term" value="F:3-dehydroquinate synthase activity"/>
    <property type="evidence" value="ECO:0007669"/>
    <property type="project" value="UniProtKB-EC"/>
</dbReference>
<dbReference type="EC" id="4.2.3.4" evidence="8"/>
<evidence type="ECO:0000256" key="1">
    <source>
        <dbReference type="ARBA" id="ARBA00001911"/>
    </source>
</evidence>
<evidence type="ECO:0000313" key="8">
    <source>
        <dbReference type="EMBL" id="MBK1854490.1"/>
    </source>
</evidence>
<dbReference type="SUPFAM" id="SSF56796">
    <property type="entry name" value="Dehydroquinate synthase-like"/>
    <property type="match status" value="1"/>
</dbReference>
<organism evidence="8 9">
    <name type="scientific">Oceaniferula flava</name>
    <dbReference type="NCBI Taxonomy" id="2800421"/>
    <lineage>
        <taxon>Bacteria</taxon>
        <taxon>Pseudomonadati</taxon>
        <taxon>Verrucomicrobiota</taxon>
        <taxon>Verrucomicrobiia</taxon>
        <taxon>Verrucomicrobiales</taxon>
        <taxon>Verrucomicrobiaceae</taxon>
        <taxon>Oceaniferula</taxon>
    </lineage>
</organism>
<dbReference type="GO" id="GO:0009073">
    <property type="term" value="P:aromatic amino acid family biosynthetic process"/>
    <property type="evidence" value="ECO:0007669"/>
    <property type="project" value="UniProtKB-KW"/>
</dbReference>
<evidence type="ECO:0000313" key="9">
    <source>
        <dbReference type="Proteomes" id="UP000634206"/>
    </source>
</evidence>
<accession>A0AAE2VBF6</accession>
<sequence>MHGKDFDIRISNKHRIRFTSDTFAADSRVLIDLLETNGHAKVLAFIDNGVAEAFPELQQQVNDYLDRMPGFVSRGTIVQTGGEFCKRDANTLQAAWDAIEKAGIDRHSYILCIGGGAYLDVIGLAAATAHRGIRLVRFPTTCLSQDDSGVGVKNGINAYGKKNFLGSFAVPYAVVNDFTFLHGQPETERRAGLVEAVKVALVKDASFFHWIEDNAEQLSELKPHALEEVVERSALLHASHIAYGGDPFETGNSRPLDYGHWAAHKMEQLTDFALSHADAVGVGVALDTVYSWKTGRLDEESAMRVLKVLITLKLDIWHPALTQTNADGQRSVFLGLEEFREHLGGELTVLLLKDLGKGEDVHTMDTELLAECIEWLEVYSGALKS</sequence>
<comment type="cofactor">
    <cofactor evidence="1">
        <name>NAD(+)</name>
        <dbReference type="ChEBI" id="CHEBI:57540"/>
    </cofactor>
</comment>
<keyword evidence="4" id="KW-0057">Aromatic amino acid biosynthesis</keyword>
<protein>
    <submittedName>
        <fullName evidence="8">3-dehydroquinate synthase</fullName>
        <ecNumber evidence="8">4.2.3.4</ecNumber>
    </submittedName>
</protein>